<name>A0ACD0NZ42_9BASI</name>
<evidence type="ECO:0000313" key="1">
    <source>
        <dbReference type="EMBL" id="PWN51042.1"/>
    </source>
</evidence>
<reference evidence="1 2" key="1">
    <citation type="journal article" date="2018" name="Mol. Biol. Evol.">
        <title>Broad Genomic Sampling Reveals a Smut Pathogenic Ancestry of the Fungal Clade Ustilaginomycotina.</title>
        <authorList>
            <person name="Kijpornyongpan T."/>
            <person name="Mondo S.J."/>
            <person name="Barry K."/>
            <person name="Sandor L."/>
            <person name="Lee J."/>
            <person name="Lipzen A."/>
            <person name="Pangilinan J."/>
            <person name="LaButti K."/>
            <person name="Hainaut M."/>
            <person name="Henrissat B."/>
            <person name="Grigoriev I.V."/>
            <person name="Spatafora J.W."/>
            <person name="Aime M.C."/>
        </authorList>
    </citation>
    <scope>NUCLEOTIDE SEQUENCE [LARGE SCALE GENOMIC DNA]</scope>
    <source>
        <strain evidence="1 2">SA 807</strain>
    </source>
</reference>
<dbReference type="EMBL" id="KZ819875">
    <property type="protein sequence ID" value="PWN51042.1"/>
    <property type="molecule type" value="Genomic_DNA"/>
</dbReference>
<protein>
    <submittedName>
        <fullName evidence="1">TspO/MBR-related protein</fullName>
    </submittedName>
</protein>
<sequence length="192" mass="21206">MSNSNLPTLLIDLPRNPIFAVGLPVTVGVLNGFLTRKSQYGPESLWYKGLKKPSLNPPRHYFGIVWPALYVGMGYASHLTVKALDRTPPGFGRDKALHALTLYWAQLALNAAWSPVTFGFGQLGLGLVNLGALTGTIGYWIASLKEVDINAAYLMIPYAAWSVFATYLNASLWWNNSGRNFYNRLVNKAKDV</sequence>
<proteinExistence type="predicted"/>
<organism evidence="1 2">
    <name type="scientific">Violaceomyces palustris</name>
    <dbReference type="NCBI Taxonomy" id="1673888"/>
    <lineage>
        <taxon>Eukaryota</taxon>
        <taxon>Fungi</taxon>
        <taxon>Dikarya</taxon>
        <taxon>Basidiomycota</taxon>
        <taxon>Ustilaginomycotina</taxon>
        <taxon>Ustilaginomycetes</taxon>
        <taxon>Violaceomycetales</taxon>
        <taxon>Violaceomycetaceae</taxon>
        <taxon>Violaceomyces</taxon>
    </lineage>
</organism>
<dbReference type="Proteomes" id="UP000245626">
    <property type="component" value="Unassembled WGS sequence"/>
</dbReference>
<keyword evidence="2" id="KW-1185">Reference proteome</keyword>
<gene>
    <name evidence="1" type="ORF">IE53DRAFT_386604</name>
</gene>
<accession>A0ACD0NZ42</accession>
<evidence type="ECO:0000313" key="2">
    <source>
        <dbReference type="Proteomes" id="UP000245626"/>
    </source>
</evidence>